<dbReference type="PROSITE" id="PS50178">
    <property type="entry name" value="ZF_FYVE"/>
    <property type="match status" value="1"/>
</dbReference>
<feature type="region of interest" description="Disordered" evidence="8">
    <location>
        <begin position="907"/>
        <end position="931"/>
    </location>
</feature>
<feature type="compositionally biased region" description="Polar residues" evidence="8">
    <location>
        <begin position="140"/>
        <end position="158"/>
    </location>
</feature>
<dbReference type="InterPro" id="IPR011011">
    <property type="entry name" value="Znf_FYVE_PHD"/>
</dbReference>
<gene>
    <name evidence="11" type="ORF">LUZ63_004685</name>
</gene>
<dbReference type="Gene3D" id="2.130.10.30">
    <property type="entry name" value="Regulator of chromosome condensation 1/beta-lactamase-inhibitor protein II"/>
    <property type="match status" value="3"/>
</dbReference>
<keyword evidence="7" id="KW-0175">Coiled coil</keyword>
<dbReference type="InterPro" id="IPR013083">
    <property type="entry name" value="Znf_RING/FYVE/PHD"/>
</dbReference>
<feature type="region of interest" description="Disordered" evidence="8">
    <location>
        <begin position="132"/>
        <end position="175"/>
    </location>
</feature>
<dbReference type="EMBL" id="JAMQYH010000002">
    <property type="protein sequence ID" value="KAJ1696173.1"/>
    <property type="molecule type" value="Genomic_DNA"/>
</dbReference>
<dbReference type="PROSITE" id="PS51514">
    <property type="entry name" value="BRX"/>
    <property type="match status" value="1"/>
</dbReference>
<feature type="coiled-coil region" evidence="7">
    <location>
        <begin position="837"/>
        <end position="906"/>
    </location>
</feature>
<organism evidence="11 12">
    <name type="scientific">Rhynchospora breviuscula</name>
    <dbReference type="NCBI Taxonomy" id="2022672"/>
    <lineage>
        <taxon>Eukaryota</taxon>
        <taxon>Viridiplantae</taxon>
        <taxon>Streptophyta</taxon>
        <taxon>Embryophyta</taxon>
        <taxon>Tracheophyta</taxon>
        <taxon>Spermatophyta</taxon>
        <taxon>Magnoliopsida</taxon>
        <taxon>Liliopsida</taxon>
        <taxon>Poales</taxon>
        <taxon>Cyperaceae</taxon>
        <taxon>Cyperoideae</taxon>
        <taxon>Rhynchosporeae</taxon>
        <taxon>Rhynchospora</taxon>
    </lineage>
</organism>
<keyword evidence="1" id="KW-0479">Metal-binding</keyword>
<feature type="repeat" description="RCC1" evidence="6">
    <location>
        <begin position="358"/>
        <end position="412"/>
    </location>
</feature>
<name>A0A9Q0CLJ4_9POAL</name>
<dbReference type="SUPFAM" id="SSF57903">
    <property type="entry name" value="FYVE/PHD zinc finger"/>
    <property type="match status" value="1"/>
</dbReference>
<dbReference type="InterPro" id="IPR011993">
    <property type="entry name" value="PH-like_dom_sf"/>
</dbReference>
<proteinExistence type="predicted"/>
<sequence length="1032" mass="113362">MADSTRNTPLERDIDQAITLLKKGAYLLKYGRRGKPKFCPFRLSKDENVLIWYSGSHEKKLNLNQVSKIIPGQRTAIFRRYPRPDKEYQSFSLIYGDRSLDLICKDKDEAETWFVGLKALIGRNNYQKLQTDFKSDRSSCDSQSTRTTKDSVLTQPFSDSDRPQKASKDGPHTYQKQRTYHDLQTLMGLNLFSDVLQYTAPSKHSESNVLNTSVSFTSGKGEPIGHVSSYENLRVSLSSQVSSSSYGSGPEDFDAMGDVLIWGNGPGPYCSNTDSSLPRQLESTSIFDIHSVACGARHAALVTKQGEVYSWGEEYGGRLGHGIDADSSHPKLIMAISGFNIEHVACGEFHTCAVTMSGDLYTWGDGFHSPGLLGHWNDTSHWIPKQLCGPVDGLHVSSVSCGPWHTAFVTSSGYLYTFGDGAFGALGHGDRESVTEPRLVETLKEMRTVQVACGVWHTAAIVEVPGMHFDPNSPSGKLFTWGDGDKGRLGHGDTEPKLVPACVMSLVEPSFCRVACGHDMTVALCTSGQVYTMGSNKHGQLGDANSDGKLPTCVVGNIKDCFVEEISCGAYHVAVLTAKTEVYTWGKGTNGQLGHGDKNDRKAPTLVEALRDKQVKMVVCGSDYTFAICLHKWISSSDQSICSGCRLLFSFRRKRHNCYNCGLVFCKNCSSRKAIRASLAPNLYKPYRVCDDCYNKLKKTPGGGSRPQTPRDQCGNVLIEETLDGNGNAKVYGNLSRLSSAESKIETRPSISKNTIPLPPSLSLMGNANQSASDSSNSNGAYKYSKRIFSLSLPASRAASRSASPLSRRPSTPISAMAATTTCLSPGICFLGPQQAEDGLVQEVSKLRSQVEELTRQSDILEDQLEKTSNMLREALARAEEESAKNKAATEVIISLSNQLKEIREEENVTDQSLIPSCDGGTPHASTSEDRHHLISGTGTYSDHQPLSCNCYNIITQEEVVEQVEPGVYITITFSRIGDKNLKRIRFSRKKFTEKQAEGWWAENRSRLKEKYGIVSEVAVRVQDPVVPKKIP</sequence>
<feature type="repeat" description="RCC1" evidence="6">
    <location>
        <begin position="306"/>
        <end position="357"/>
    </location>
</feature>
<dbReference type="Proteomes" id="UP001151287">
    <property type="component" value="Unassembled WGS sequence"/>
</dbReference>
<dbReference type="SUPFAM" id="SSF50729">
    <property type="entry name" value="PH domain-like"/>
    <property type="match status" value="1"/>
</dbReference>
<dbReference type="InterPro" id="IPR009091">
    <property type="entry name" value="RCC1/BLIP-II"/>
</dbReference>
<accession>A0A9Q0CLJ4</accession>
<evidence type="ECO:0000259" key="10">
    <source>
        <dbReference type="PROSITE" id="PS51514"/>
    </source>
</evidence>
<comment type="caution">
    <text evidence="11">The sequence shown here is derived from an EMBL/GenBank/DDBJ whole genome shotgun (WGS) entry which is preliminary data.</text>
</comment>
<dbReference type="PRINTS" id="PR00633">
    <property type="entry name" value="RCCNDNSATION"/>
</dbReference>
<dbReference type="SUPFAM" id="SSF50985">
    <property type="entry name" value="RCC1/BLIP-II"/>
    <property type="match status" value="1"/>
</dbReference>
<dbReference type="FunFam" id="2.130.10.30:FF:000028">
    <property type="entry name" value="PH, RCC1 and FYVE domains-containing protein 1"/>
    <property type="match status" value="1"/>
</dbReference>
<evidence type="ECO:0000313" key="12">
    <source>
        <dbReference type="Proteomes" id="UP001151287"/>
    </source>
</evidence>
<dbReference type="InterPro" id="IPR001849">
    <property type="entry name" value="PH_domain"/>
</dbReference>
<protein>
    <submittedName>
        <fullName evidence="11">Uncharacterized protein</fullName>
    </submittedName>
</protein>
<feature type="repeat" description="RCC1" evidence="6">
    <location>
        <begin position="528"/>
        <end position="579"/>
    </location>
</feature>
<evidence type="ECO:0000259" key="9">
    <source>
        <dbReference type="PROSITE" id="PS50178"/>
    </source>
</evidence>
<evidence type="ECO:0000256" key="2">
    <source>
        <dbReference type="ARBA" id="ARBA00022737"/>
    </source>
</evidence>
<evidence type="ECO:0000256" key="8">
    <source>
        <dbReference type="SAM" id="MobiDB-lite"/>
    </source>
</evidence>
<dbReference type="CDD" id="cd13365">
    <property type="entry name" value="PH_PLC_plant-like"/>
    <property type="match status" value="1"/>
</dbReference>
<feature type="repeat" description="RCC1" evidence="6">
    <location>
        <begin position="257"/>
        <end position="305"/>
    </location>
</feature>
<evidence type="ECO:0000256" key="7">
    <source>
        <dbReference type="SAM" id="Coils"/>
    </source>
</evidence>
<dbReference type="Gene3D" id="2.30.29.30">
    <property type="entry name" value="Pleckstrin-homology domain (PH domain)/Phosphotyrosine-binding domain (PTB)"/>
    <property type="match status" value="1"/>
</dbReference>
<dbReference type="Pfam" id="PF08381">
    <property type="entry name" value="BRX"/>
    <property type="match status" value="1"/>
</dbReference>
<dbReference type="Pfam" id="PF01363">
    <property type="entry name" value="FYVE"/>
    <property type="match status" value="1"/>
</dbReference>
<keyword evidence="12" id="KW-1185">Reference proteome</keyword>
<feature type="domain" description="FYVE-type" evidence="9">
    <location>
        <begin position="636"/>
        <end position="698"/>
    </location>
</feature>
<dbReference type="PROSITE" id="PS00626">
    <property type="entry name" value="RCC1_2"/>
    <property type="match status" value="3"/>
</dbReference>
<dbReference type="InterPro" id="IPR000408">
    <property type="entry name" value="Reg_chr_condens"/>
</dbReference>
<evidence type="ECO:0000256" key="6">
    <source>
        <dbReference type="PROSITE-ProRule" id="PRU00235"/>
    </source>
</evidence>
<dbReference type="InterPro" id="IPR000306">
    <property type="entry name" value="Znf_FYVE"/>
</dbReference>
<dbReference type="Pfam" id="PF16457">
    <property type="entry name" value="PH_12"/>
    <property type="match status" value="1"/>
</dbReference>
<dbReference type="PROSITE" id="PS50012">
    <property type="entry name" value="RCC1_3"/>
    <property type="match status" value="7"/>
</dbReference>
<feature type="domain" description="BRX" evidence="10">
    <location>
        <begin position="958"/>
        <end position="1013"/>
    </location>
</feature>
<dbReference type="Gene3D" id="3.30.40.10">
    <property type="entry name" value="Zinc/RING finger domain, C3HC4 (zinc finger)"/>
    <property type="match status" value="1"/>
</dbReference>
<dbReference type="PANTHER" id="PTHR22870">
    <property type="entry name" value="REGULATOR OF CHROMOSOME CONDENSATION"/>
    <property type="match status" value="1"/>
</dbReference>
<evidence type="ECO:0000256" key="3">
    <source>
        <dbReference type="ARBA" id="ARBA00022771"/>
    </source>
</evidence>
<evidence type="ECO:0000313" key="11">
    <source>
        <dbReference type="EMBL" id="KAJ1696173.1"/>
    </source>
</evidence>
<keyword evidence="4" id="KW-0862">Zinc</keyword>
<dbReference type="InterPro" id="IPR058923">
    <property type="entry name" value="RCC1-like_dom"/>
</dbReference>
<evidence type="ECO:0000256" key="1">
    <source>
        <dbReference type="ARBA" id="ARBA00022723"/>
    </source>
</evidence>
<feature type="compositionally biased region" description="Basic and acidic residues" evidence="8">
    <location>
        <begin position="159"/>
        <end position="171"/>
    </location>
</feature>
<dbReference type="SMART" id="SM00064">
    <property type="entry name" value="FYVE"/>
    <property type="match status" value="1"/>
</dbReference>
<keyword evidence="2" id="KW-0677">Repeat</keyword>
<dbReference type="GO" id="GO:0008270">
    <property type="term" value="F:zinc ion binding"/>
    <property type="evidence" value="ECO:0007669"/>
    <property type="project" value="UniProtKB-KW"/>
</dbReference>
<dbReference type="InterPro" id="IPR013591">
    <property type="entry name" value="Brevis_radix_dom"/>
</dbReference>
<dbReference type="PANTHER" id="PTHR22870:SF437">
    <property type="entry name" value="REGULATOR OF CHROMOSOME CONDENSATION (RCC1) FAMILY WITH FYVE ZINC FINGER DOMAIN-CONTAINING PROTEIN"/>
    <property type="match status" value="1"/>
</dbReference>
<dbReference type="Pfam" id="PF25390">
    <property type="entry name" value="WD40_RLD"/>
    <property type="match status" value="1"/>
</dbReference>
<feature type="repeat" description="RCC1" evidence="6">
    <location>
        <begin position="413"/>
        <end position="464"/>
    </location>
</feature>
<feature type="repeat" description="RCC1" evidence="6">
    <location>
        <begin position="580"/>
        <end position="631"/>
    </location>
</feature>
<evidence type="ECO:0000256" key="4">
    <source>
        <dbReference type="ARBA" id="ARBA00022833"/>
    </source>
</evidence>
<feature type="repeat" description="RCC1" evidence="6">
    <location>
        <begin position="476"/>
        <end position="527"/>
    </location>
</feature>
<dbReference type="OrthoDB" id="5981550at2759"/>
<dbReference type="AlphaFoldDB" id="A0A9Q0CLJ4"/>
<reference evidence="11" key="1">
    <citation type="journal article" date="2022" name="Cell">
        <title>Repeat-based holocentromeres influence genome architecture and karyotype evolution.</title>
        <authorList>
            <person name="Hofstatter P.G."/>
            <person name="Thangavel G."/>
            <person name="Lux T."/>
            <person name="Neumann P."/>
            <person name="Vondrak T."/>
            <person name="Novak P."/>
            <person name="Zhang M."/>
            <person name="Costa L."/>
            <person name="Castellani M."/>
            <person name="Scott A."/>
            <person name="Toegelov H."/>
            <person name="Fuchs J."/>
            <person name="Mata-Sucre Y."/>
            <person name="Dias Y."/>
            <person name="Vanzela A.L.L."/>
            <person name="Huettel B."/>
            <person name="Almeida C.C.S."/>
            <person name="Simkova H."/>
            <person name="Souza G."/>
            <person name="Pedrosa-Harand A."/>
            <person name="Macas J."/>
            <person name="Mayer K.F.X."/>
            <person name="Houben A."/>
            <person name="Marques A."/>
        </authorList>
    </citation>
    <scope>NUCLEOTIDE SEQUENCE</scope>
    <source>
        <strain evidence="11">RhyBre1mFocal</strain>
    </source>
</reference>
<dbReference type="InterPro" id="IPR051210">
    <property type="entry name" value="Ub_ligase/GEF_domain"/>
</dbReference>
<keyword evidence="3 5" id="KW-0863">Zinc-finger</keyword>
<dbReference type="InterPro" id="IPR017455">
    <property type="entry name" value="Znf_FYVE-rel"/>
</dbReference>
<evidence type="ECO:0000256" key="5">
    <source>
        <dbReference type="PROSITE-ProRule" id="PRU00091"/>
    </source>
</evidence>